<dbReference type="EMBL" id="NCKV01018887">
    <property type="protein sequence ID" value="RWS20249.1"/>
    <property type="molecule type" value="Genomic_DNA"/>
</dbReference>
<dbReference type="PROSITE" id="PS00284">
    <property type="entry name" value="SERPIN"/>
    <property type="match status" value="1"/>
</dbReference>
<keyword evidence="2" id="KW-0722">Serine protease inhibitor</keyword>
<dbReference type="InterPro" id="IPR042178">
    <property type="entry name" value="Serpin_sf_1"/>
</dbReference>
<evidence type="ECO:0000313" key="3">
    <source>
        <dbReference type="EMBL" id="RWS20249.1"/>
    </source>
</evidence>
<dbReference type="GO" id="GO:0004867">
    <property type="term" value="F:serine-type endopeptidase inhibitor activity"/>
    <property type="evidence" value="ECO:0007669"/>
    <property type="project" value="UniProtKB-KW"/>
</dbReference>
<name>A0A443RYT3_9ACAR</name>
<evidence type="ECO:0008006" key="5">
    <source>
        <dbReference type="Google" id="ProtNLM"/>
    </source>
</evidence>
<dbReference type="InterPro" id="IPR036186">
    <property type="entry name" value="Serpin_sf"/>
</dbReference>
<dbReference type="VEuPathDB" id="VectorBase:LDEU011791"/>
<dbReference type="SUPFAM" id="SSF56574">
    <property type="entry name" value="Serpins"/>
    <property type="match status" value="1"/>
</dbReference>
<dbReference type="InterPro" id="IPR042185">
    <property type="entry name" value="Serpin_sf_2"/>
</dbReference>
<dbReference type="Gene3D" id="3.30.497.10">
    <property type="entry name" value="Antithrombin, subunit I, domain 2"/>
    <property type="match status" value="1"/>
</dbReference>
<evidence type="ECO:0000313" key="4">
    <source>
        <dbReference type="Proteomes" id="UP000288716"/>
    </source>
</evidence>
<comment type="caution">
    <text evidence="3">The sequence shown here is derived from an EMBL/GenBank/DDBJ whole genome shotgun (WGS) entry which is preliminary data.</text>
</comment>
<keyword evidence="4" id="KW-1185">Reference proteome</keyword>
<dbReference type="Proteomes" id="UP000288716">
    <property type="component" value="Unassembled WGS sequence"/>
</dbReference>
<gene>
    <name evidence="3" type="ORF">B4U80_14944</name>
</gene>
<organism evidence="3 4">
    <name type="scientific">Leptotrombidium deliense</name>
    <dbReference type="NCBI Taxonomy" id="299467"/>
    <lineage>
        <taxon>Eukaryota</taxon>
        <taxon>Metazoa</taxon>
        <taxon>Ecdysozoa</taxon>
        <taxon>Arthropoda</taxon>
        <taxon>Chelicerata</taxon>
        <taxon>Arachnida</taxon>
        <taxon>Acari</taxon>
        <taxon>Acariformes</taxon>
        <taxon>Trombidiformes</taxon>
        <taxon>Prostigmata</taxon>
        <taxon>Anystina</taxon>
        <taxon>Parasitengona</taxon>
        <taxon>Trombiculoidea</taxon>
        <taxon>Trombiculidae</taxon>
        <taxon>Leptotrombidium</taxon>
    </lineage>
</organism>
<dbReference type="InterPro" id="IPR023795">
    <property type="entry name" value="Serpin_CS"/>
</dbReference>
<dbReference type="Gene3D" id="2.30.39.10">
    <property type="entry name" value="Alpha-1-antitrypsin, domain 1"/>
    <property type="match status" value="1"/>
</dbReference>
<evidence type="ECO:0000256" key="2">
    <source>
        <dbReference type="ARBA" id="ARBA00022900"/>
    </source>
</evidence>
<dbReference type="AlphaFoldDB" id="A0A443RYT3"/>
<keyword evidence="1" id="KW-0646">Protease inhibitor</keyword>
<sequence>MSRKKVFLKIPKFKVISEKIPASFKSNYNFTKLATSSSLEGFENTPNFHVSNVFLSNSFEIHEAEFEYSSIMQSQSRDRFFIFDCNRPFLIFLFSKEKIALLVGMIDNIPPFR</sequence>
<evidence type="ECO:0000256" key="1">
    <source>
        <dbReference type="ARBA" id="ARBA00022690"/>
    </source>
</evidence>
<protein>
    <recommendedName>
        <fullName evidence="5">Serpin domain-containing protein</fullName>
    </recommendedName>
</protein>
<accession>A0A443RYT3</accession>
<proteinExistence type="predicted"/>
<reference evidence="3 4" key="1">
    <citation type="journal article" date="2018" name="Gigascience">
        <title>Genomes of trombidid mites reveal novel predicted allergens and laterally-transferred genes associated with secondary metabolism.</title>
        <authorList>
            <person name="Dong X."/>
            <person name="Chaisiri K."/>
            <person name="Xia D."/>
            <person name="Armstrong S.D."/>
            <person name="Fang Y."/>
            <person name="Donnelly M.J."/>
            <person name="Kadowaki T."/>
            <person name="McGarry J.W."/>
            <person name="Darby A.C."/>
            <person name="Makepeace B.L."/>
        </authorList>
    </citation>
    <scope>NUCLEOTIDE SEQUENCE [LARGE SCALE GENOMIC DNA]</scope>
    <source>
        <strain evidence="3">UoL-UT</strain>
    </source>
</reference>